<proteinExistence type="predicted"/>
<organism evidence="1 2">
    <name type="scientific">Kickxella alabastrina</name>
    <dbReference type="NCBI Taxonomy" id="61397"/>
    <lineage>
        <taxon>Eukaryota</taxon>
        <taxon>Fungi</taxon>
        <taxon>Fungi incertae sedis</taxon>
        <taxon>Zoopagomycota</taxon>
        <taxon>Kickxellomycotina</taxon>
        <taxon>Kickxellomycetes</taxon>
        <taxon>Kickxellales</taxon>
        <taxon>Kickxellaceae</taxon>
        <taxon>Kickxella</taxon>
    </lineage>
</organism>
<reference evidence="1" key="1">
    <citation type="submission" date="2022-07" db="EMBL/GenBank/DDBJ databases">
        <title>Phylogenomic reconstructions and comparative analyses of Kickxellomycotina fungi.</title>
        <authorList>
            <person name="Reynolds N.K."/>
            <person name="Stajich J.E."/>
            <person name="Barry K."/>
            <person name="Grigoriev I.V."/>
            <person name="Crous P."/>
            <person name="Smith M.E."/>
        </authorList>
    </citation>
    <scope>NUCLEOTIDE SEQUENCE</scope>
    <source>
        <strain evidence="1">Benny 63K</strain>
    </source>
</reference>
<protein>
    <submittedName>
        <fullName evidence="1">Uncharacterized protein</fullName>
    </submittedName>
</protein>
<comment type="caution">
    <text evidence="1">The sequence shown here is derived from an EMBL/GenBank/DDBJ whole genome shotgun (WGS) entry which is preliminary data.</text>
</comment>
<gene>
    <name evidence="1" type="ORF">LPJ66_000292</name>
</gene>
<accession>A0ACC1IWK5</accession>
<dbReference type="Proteomes" id="UP001150581">
    <property type="component" value="Unassembled WGS sequence"/>
</dbReference>
<dbReference type="EMBL" id="JANBPG010000006">
    <property type="protein sequence ID" value="KAJ1902117.1"/>
    <property type="molecule type" value="Genomic_DNA"/>
</dbReference>
<evidence type="ECO:0000313" key="1">
    <source>
        <dbReference type="EMBL" id="KAJ1902117.1"/>
    </source>
</evidence>
<name>A0ACC1IWK5_9FUNG</name>
<keyword evidence="2" id="KW-1185">Reference proteome</keyword>
<evidence type="ECO:0000313" key="2">
    <source>
        <dbReference type="Proteomes" id="UP001150581"/>
    </source>
</evidence>
<sequence length="372" mass="41780">MSDNYATLRRNDAILGTPINRIRLDNPSLNKSGNEKYGLNDMSRSHPTLQPLGLGGSTFIHINESKKHHRPRASSGASSSPYSLPALSHRQSASAYPLPSLAHPLPAPTYPLPAPAYMPYPSRESMQSPSMQGGYSSGKNSPTDTLINTTAAAAAASLSGYDKSMSSHKRSRNAWPADKTRQIMNVLLDEFLVDPSFRTTIYRSREERDHRFIPSGRSILQEYNKIQNLRRRFFIPLSYLLQWDQLRNMPLSSVSGTVDSRSRQKLGIEKKMSKELELKRLKLIFGMQDRNSSSSSSSSFSSSSSLSGMGDEQESDNEQEQEADTDNRKPVFELDIFVTELKLRDPLLWARGYAAFQLWTSRKSSINFILNH</sequence>